<dbReference type="SUPFAM" id="SSF46785">
    <property type="entry name" value="Winged helix' DNA-binding domain"/>
    <property type="match status" value="1"/>
</dbReference>
<evidence type="ECO:0000256" key="1">
    <source>
        <dbReference type="ARBA" id="ARBA00023015"/>
    </source>
</evidence>
<name>A0A356LJB9_9BURK</name>
<protein>
    <submittedName>
        <fullName evidence="5">MarR family transcriptional regulator</fullName>
    </submittedName>
</protein>
<keyword evidence="2" id="KW-0238">DNA-binding</keyword>
<evidence type="ECO:0000256" key="3">
    <source>
        <dbReference type="ARBA" id="ARBA00023163"/>
    </source>
</evidence>
<dbReference type="Pfam" id="PF12802">
    <property type="entry name" value="MarR_2"/>
    <property type="match status" value="1"/>
</dbReference>
<dbReference type="PROSITE" id="PS50995">
    <property type="entry name" value="HTH_MARR_2"/>
    <property type="match status" value="1"/>
</dbReference>
<dbReference type="InterPro" id="IPR036388">
    <property type="entry name" value="WH-like_DNA-bd_sf"/>
</dbReference>
<feature type="domain" description="HTH marR-type" evidence="4">
    <location>
        <begin position="9"/>
        <end position="142"/>
    </location>
</feature>
<dbReference type="InterPro" id="IPR036390">
    <property type="entry name" value="WH_DNA-bd_sf"/>
</dbReference>
<reference evidence="5 6" key="1">
    <citation type="journal article" date="2018" name="Nat. Biotechnol.">
        <title>A standardized bacterial taxonomy based on genome phylogeny substantially revises the tree of life.</title>
        <authorList>
            <person name="Parks D.H."/>
            <person name="Chuvochina M."/>
            <person name="Waite D.W."/>
            <person name="Rinke C."/>
            <person name="Skarshewski A."/>
            <person name="Chaumeil P.A."/>
            <person name="Hugenholtz P."/>
        </authorList>
    </citation>
    <scope>NUCLEOTIDE SEQUENCE [LARGE SCALE GENOMIC DNA]</scope>
    <source>
        <strain evidence="5">UBA10707</strain>
    </source>
</reference>
<dbReference type="Gene3D" id="1.10.10.10">
    <property type="entry name" value="Winged helix-like DNA-binding domain superfamily/Winged helix DNA-binding domain"/>
    <property type="match status" value="1"/>
</dbReference>
<dbReference type="AlphaFoldDB" id="A0A356LJB9"/>
<evidence type="ECO:0000256" key="2">
    <source>
        <dbReference type="ARBA" id="ARBA00023125"/>
    </source>
</evidence>
<evidence type="ECO:0000313" key="5">
    <source>
        <dbReference type="EMBL" id="HBP30615.1"/>
    </source>
</evidence>
<evidence type="ECO:0000313" key="6">
    <source>
        <dbReference type="Proteomes" id="UP000264036"/>
    </source>
</evidence>
<accession>A0A356LJB9</accession>
<dbReference type="Proteomes" id="UP000264036">
    <property type="component" value="Unassembled WGS sequence"/>
</dbReference>
<dbReference type="GO" id="GO:0003677">
    <property type="term" value="F:DNA binding"/>
    <property type="evidence" value="ECO:0007669"/>
    <property type="project" value="UniProtKB-KW"/>
</dbReference>
<dbReference type="PANTHER" id="PTHR42756:SF1">
    <property type="entry name" value="TRANSCRIPTIONAL REPRESSOR OF EMRAB OPERON"/>
    <property type="match status" value="1"/>
</dbReference>
<organism evidence="5 6">
    <name type="scientific">Advenella kashmirensis</name>
    <dbReference type="NCBI Taxonomy" id="310575"/>
    <lineage>
        <taxon>Bacteria</taxon>
        <taxon>Pseudomonadati</taxon>
        <taxon>Pseudomonadota</taxon>
        <taxon>Betaproteobacteria</taxon>
        <taxon>Burkholderiales</taxon>
        <taxon>Alcaligenaceae</taxon>
    </lineage>
</organism>
<dbReference type="PRINTS" id="PR00598">
    <property type="entry name" value="HTHMARR"/>
</dbReference>
<sequence length="146" mass="16498">MDSDAFRLEKTLTYQLHQLSKLIDRRVDYSDIQRIALNAGEGRTIAVLGYYGTLSVIQLARLANLDKSQASRAVVSLVEKGIIEKRSDSRDARAFELFLTPTGQLVYTDIVDLIVQRNEVALKSLTPREKQTLFGLFSKIHQNLTD</sequence>
<gene>
    <name evidence="5" type="ORF">DD666_14495</name>
</gene>
<keyword evidence="3" id="KW-0804">Transcription</keyword>
<dbReference type="SMART" id="SM00347">
    <property type="entry name" value="HTH_MARR"/>
    <property type="match status" value="1"/>
</dbReference>
<keyword evidence="1" id="KW-0805">Transcription regulation</keyword>
<evidence type="ECO:0000259" key="4">
    <source>
        <dbReference type="PROSITE" id="PS50995"/>
    </source>
</evidence>
<dbReference type="GO" id="GO:0003700">
    <property type="term" value="F:DNA-binding transcription factor activity"/>
    <property type="evidence" value="ECO:0007669"/>
    <property type="project" value="InterPro"/>
</dbReference>
<proteinExistence type="predicted"/>
<dbReference type="InterPro" id="IPR000835">
    <property type="entry name" value="HTH_MarR-typ"/>
</dbReference>
<dbReference type="PANTHER" id="PTHR42756">
    <property type="entry name" value="TRANSCRIPTIONAL REGULATOR, MARR"/>
    <property type="match status" value="1"/>
</dbReference>
<dbReference type="EMBL" id="DOEK01000029">
    <property type="protein sequence ID" value="HBP30615.1"/>
    <property type="molecule type" value="Genomic_DNA"/>
</dbReference>
<comment type="caution">
    <text evidence="5">The sequence shown here is derived from an EMBL/GenBank/DDBJ whole genome shotgun (WGS) entry which is preliminary data.</text>
</comment>